<dbReference type="EC" id="2.6.1.16" evidence="2 8"/>
<evidence type="ECO:0000256" key="2">
    <source>
        <dbReference type="ARBA" id="ARBA00012916"/>
    </source>
</evidence>
<dbReference type="CDD" id="cd05009">
    <property type="entry name" value="SIS_GlmS_GlmD_2"/>
    <property type="match status" value="1"/>
</dbReference>
<dbReference type="SUPFAM" id="SSF56235">
    <property type="entry name" value="N-terminal nucleophile aminohydrolases (Ntn hydrolases)"/>
    <property type="match status" value="1"/>
</dbReference>
<gene>
    <name evidence="8 11" type="primary">glmS</name>
    <name evidence="11" type="ORF">SMD27_13365</name>
</gene>
<dbReference type="InterPro" id="IPR047084">
    <property type="entry name" value="GFAT_N"/>
</dbReference>
<dbReference type="NCBIfam" id="NF001484">
    <property type="entry name" value="PRK00331.1"/>
    <property type="match status" value="1"/>
</dbReference>
<dbReference type="CDD" id="cd00714">
    <property type="entry name" value="GFAT"/>
    <property type="match status" value="1"/>
</dbReference>
<evidence type="ECO:0000256" key="3">
    <source>
        <dbReference type="ARBA" id="ARBA00016090"/>
    </source>
</evidence>
<dbReference type="InterPro" id="IPR001347">
    <property type="entry name" value="SIS_dom"/>
</dbReference>
<comment type="function">
    <text evidence="8">Catalyzes the first step in hexosamine metabolism, converting fructose-6P into glucosamine-6P using glutamine as a nitrogen source.</text>
</comment>
<keyword evidence="7" id="KW-0315">Glutamine amidotransferase</keyword>
<dbReference type="PROSITE" id="PS51464">
    <property type="entry name" value="SIS"/>
    <property type="match status" value="2"/>
</dbReference>
<dbReference type="InterPro" id="IPR046348">
    <property type="entry name" value="SIS_dom_sf"/>
</dbReference>
<dbReference type="Gene3D" id="3.60.20.10">
    <property type="entry name" value="Glutamine Phosphoribosylpyrophosphate, subunit 1, domain 1"/>
    <property type="match status" value="1"/>
</dbReference>
<dbReference type="GO" id="GO:0004360">
    <property type="term" value="F:glutamine-fructose-6-phosphate transaminase (isomerizing) activity"/>
    <property type="evidence" value="ECO:0007669"/>
    <property type="project" value="UniProtKB-EC"/>
</dbReference>
<dbReference type="Gene3D" id="3.40.50.10490">
    <property type="entry name" value="Glucose-6-phosphate isomerase like protein, domain 1"/>
    <property type="match status" value="2"/>
</dbReference>
<dbReference type="InterPro" id="IPR017932">
    <property type="entry name" value="GATase_2_dom"/>
</dbReference>
<dbReference type="EMBL" id="JAXCLW010000003">
    <property type="protein sequence ID" value="MDY0883836.1"/>
    <property type="molecule type" value="Genomic_DNA"/>
</dbReference>
<evidence type="ECO:0000256" key="1">
    <source>
        <dbReference type="ARBA" id="ARBA00001031"/>
    </source>
</evidence>
<dbReference type="InterPro" id="IPR035490">
    <property type="entry name" value="GlmS/FrlB_SIS"/>
</dbReference>
<evidence type="ECO:0000259" key="9">
    <source>
        <dbReference type="PROSITE" id="PS51278"/>
    </source>
</evidence>
<comment type="catalytic activity">
    <reaction evidence="1 8">
        <text>D-fructose 6-phosphate + L-glutamine = D-glucosamine 6-phosphate + L-glutamate</text>
        <dbReference type="Rhea" id="RHEA:13237"/>
        <dbReference type="ChEBI" id="CHEBI:29985"/>
        <dbReference type="ChEBI" id="CHEBI:58359"/>
        <dbReference type="ChEBI" id="CHEBI:58725"/>
        <dbReference type="ChEBI" id="CHEBI:61527"/>
        <dbReference type="EC" id="2.6.1.16"/>
    </reaction>
</comment>
<accession>A0ABU5ED72</accession>
<feature type="active site" description="For Fru-6P isomerization activity" evidence="8">
    <location>
        <position position="601"/>
    </location>
</feature>
<dbReference type="SUPFAM" id="SSF53697">
    <property type="entry name" value="SIS domain"/>
    <property type="match status" value="1"/>
</dbReference>
<reference evidence="11 12" key="1">
    <citation type="journal article" date="2016" name="Antonie Van Leeuwenhoek">
        <title>Dongia soli sp. nov., isolated from soil from Dokdo, Korea.</title>
        <authorList>
            <person name="Kim D.U."/>
            <person name="Lee H."/>
            <person name="Kim H."/>
            <person name="Kim S.G."/>
            <person name="Ka J.O."/>
        </authorList>
    </citation>
    <scope>NUCLEOTIDE SEQUENCE [LARGE SCALE GENOMIC DNA]</scope>
    <source>
        <strain evidence="11 12">D78</strain>
    </source>
</reference>
<evidence type="ECO:0000259" key="10">
    <source>
        <dbReference type="PROSITE" id="PS51464"/>
    </source>
</evidence>
<dbReference type="PANTHER" id="PTHR10937">
    <property type="entry name" value="GLUCOSAMINE--FRUCTOSE-6-PHOSPHATE AMINOTRANSFERASE, ISOMERIZING"/>
    <property type="match status" value="1"/>
</dbReference>
<dbReference type="InterPro" id="IPR005855">
    <property type="entry name" value="GFAT"/>
</dbReference>
<evidence type="ECO:0000256" key="7">
    <source>
        <dbReference type="ARBA" id="ARBA00022962"/>
    </source>
</evidence>
<comment type="caution">
    <text evidence="11">The sequence shown here is derived from an EMBL/GenBank/DDBJ whole genome shotgun (WGS) entry which is preliminary data.</text>
</comment>
<evidence type="ECO:0000256" key="5">
    <source>
        <dbReference type="ARBA" id="ARBA00022679"/>
    </source>
</evidence>
<keyword evidence="8" id="KW-0963">Cytoplasm</keyword>
<dbReference type="RefSeq" id="WP_320508902.1">
    <property type="nucleotide sequence ID" value="NZ_JAXCLW010000003.1"/>
</dbReference>
<organism evidence="11 12">
    <name type="scientific">Dongia soli</name>
    <dbReference type="NCBI Taxonomy" id="600628"/>
    <lineage>
        <taxon>Bacteria</taxon>
        <taxon>Pseudomonadati</taxon>
        <taxon>Pseudomonadota</taxon>
        <taxon>Alphaproteobacteria</taxon>
        <taxon>Rhodospirillales</taxon>
        <taxon>Dongiaceae</taxon>
        <taxon>Dongia</taxon>
    </lineage>
</organism>
<comment type="subunit">
    <text evidence="8">Homodimer.</text>
</comment>
<comment type="subcellular location">
    <subcellularLocation>
        <location evidence="8">Cytoplasm</location>
    </subcellularLocation>
</comment>
<dbReference type="NCBIfam" id="TIGR01135">
    <property type="entry name" value="glmS"/>
    <property type="match status" value="1"/>
</dbReference>
<dbReference type="PROSITE" id="PS51278">
    <property type="entry name" value="GATASE_TYPE_2"/>
    <property type="match status" value="1"/>
</dbReference>
<protein>
    <recommendedName>
        <fullName evidence="3 8">Glutamine--fructose-6-phosphate aminotransferase [isomerizing]</fullName>
        <ecNumber evidence="2 8">2.6.1.16</ecNumber>
    </recommendedName>
    <alternativeName>
        <fullName evidence="8">D-fructose-6-phosphate amidotransferase</fullName>
    </alternativeName>
    <alternativeName>
        <fullName evidence="8">GFAT</fullName>
    </alternativeName>
    <alternativeName>
        <fullName evidence="8">Glucosamine-6-phosphate synthase</fullName>
    </alternativeName>
    <alternativeName>
        <fullName evidence="8">Hexosephosphate aminotransferase</fullName>
    </alternativeName>
    <alternativeName>
        <fullName evidence="8">L-glutamine--D-fructose-6-phosphate amidotransferase</fullName>
    </alternativeName>
</protein>
<feature type="domain" description="Glutamine amidotransferase type-2" evidence="9">
    <location>
        <begin position="2"/>
        <end position="217"/>
    </location>
</feature>
<dbReference type="InterPro" id="IPR029055">
    <property type="entry name" value="Ntn_hydrolases_N"/>
</dbReference>
<evidence type="ECO:0000256" key="6">
    <source>
        <dbReference type="ARBA" id="ARBA00022737"/>
    </source>
</evidence>
<dbReference type="HAMAP" id="MF_00164">
    <property type="entry name" value="GlmS"/>
    <property type="match status" value="1"/>
</dbReference>
<dbReference type="PANTHER" id="PTHR10937:SF0">
    <property type="entry name" value="GLUTAMINE--FRUCTOSE-6-PHOSPHATE TRANSAMINASE (ISOMERIZING)"/>
    <property type="match status" value="1"/>
</dbReference>
<dbReference type="Pfam" id="PF13522">
    <property type="entry name" value="GATase_6"/>
    <property type="match status" value="1"/>
</dbReference>
<evidence type="ECO:0000313" key="11">
    <source>
        <dbReference type="EMBL" id="MDY0883836.1"/>
    </source>
</evidence>
<dbReference type="CDD" id="cd05008">
    <property type="entry name" value="SIS_GlmS_GlmD_1"/>
    <property type="match status" value="1"/>
</dbReference>
<dbReference type="Pfam" id="PF01380">
    <property type="entry name" value="SIS"/>
    <property type="match status" value="2"/>
</dbReference>
<evidence type="ECO:0000256" key="8">
    <source>
        <dbReference type="HAMAP-Rule" id="MF_00164"/>
    </source>
</evidence>
<name>A0ABU5ED72_9PROT</name>
<feature type="domain" description="SIS" evidence="10">
    <location>
        <begin position="282"/>
        <end position="421"/>
    </location>
</feature>
<proteinExistence type="inferred from homology"/>
<keyword evidence="12" id="KW-1185">Reference proteome</keyword>
<feature type="initiator methionine" description="Removed" evidence="8">
    <location>
        <position position="1"/>
    </location>
</feature>
<evidence type="ECO:0000256" key="4">
    <source>
        <dbReference type="ARBA" id="ARBA00022576"/>
    </source>
</evidence>
<sequence length="606" mass="65327">MCGIIGILGKSPVASLLFDGLKRLEYRGYDSAGIATLVDGRIDRRRAEGKLGNLEKLLSSEPLSGTTGIGHTRWATHGRPNEVNAHPHATEKVAVVHNGIIENFQELRDELRAAGHVFVTETDTETVAHLLTHYLDHGKTPEEAMSMAMTRLQGAFSLAILFAGRPDLMIGARRGSPLAIGYGNGEMYLGSDAMALAPFTSRICYLMEDDWAVITPEGATIYNQDRLVNREVKQTALSGALIGKGNYRHFMMKEIAEQPAVIGDTLQVFLNPLERRIELPAMPFDFAKLSRLTIVACGTAYLAGFVAKYWFEQIARLPVEIDVASEFRYRTAPLPPDGATLVISQSGETADTLAALRYAKSEGNKIIAVVNVPESTIAREADVVLQTLAGPEIGVASTKAFTTQLVVLATLAIAAARARGAIDAKREGELSGALIEVPARVSEVLNHDQRLKEIALKVAEARDVLFLGRGTSYPIALEGALKLKEISYIHAEGYAAGEMKHGPIALIDEEVPVIVVAPYDDLFDKTASNLQEVRARGGRVVFFSDAEGVAKLGGDAMAAVTLPKVDPFVAPILYAVPVQLLAYHAAVAKGTDVDQPRNLAKSVTVE</sequence>
<dbReference type="Proteomes" id="UP001279642">
    <property type="component" value="Unassembled WGS sequence"/>
</dbReference>
<keyword evidence="6" id="KW-0677">Repeat</keyword>
<evidence type="ECO:0000313" key="12">
    <source>
        <dbReference type="Proteomes" id="UP001279642"/>
    </source>
</evidence>
<keyword evidence="5 8" id="KW-0808">Transferase</keyword>
<feature type="domain" description="SIS" evidence="10">
    <location>
        <begin position="454"/>
        <end position="596"/>
    </location>
</feature>
<feature type="active site" description="Nucleophile; for GATase activity" evidence="8">
    <location>
        <position position="2"/>
    </location>
</feature>
<keyword evidence="4 8" id="KW-0032">Aminotransferase</keyword>
<dbReference type="InterPro" id="IPR035466">
    <property type="entry name" value="GlmS/AgaS_SIS"/>
</dbReference>